<dbReference type="EMBL" id="KE345123">
    <property type="protein sequence ID" value="EXB94099.1"/>
    <property type="molecule type" value="Genomic_DNA"/>
</dbReference>
<name>W9S8B8_9ROSA</name>
<protein>
    <submittedName>
        <fullName evidence="2">Uncharacterized protein</fullName>
    </submittedName>
</protein>
<sequence>MKRTQALLPLKGPPTHPCATQPPHRRATQAPPPSSAREPRPCCSYPYRRITHSGTTILAIPLTP</sequence>
<gene>
    <name evidence="2" type="ORF">L484_007593</name>
</gene>
<accession>W9S8B8</accession>
<keyword evidence="3" id="KW-1185">Reference proteome</keyword>
<reference evidence="3" key="1">
    <citation type="submission" date="2013-01" db="EMBL/GenBank/DDBJ databases">
        <title>Draft Genome Sequence of a Mulberry Tree, Morus notabilis C.K. Schneid.</title>
        <authorList>
            <person name="He N."/>
            <person name="Zhao S."/>
        </authorList>
    </citation>
    <scope>NUCLEOTIDE SEQUENCE</scope>
</reference>
<dbReference type="Proteomes" id="UP000030645">
    <property type="component" value="Unassembled WGS sequence"/>
</dbReference>
<evidence type="ECO:0000313" key="3">
    <source>
        <dbReference type="Proteomes" id="UP000030645"/>
    </source>
</evidence>
<dbReference type="AlphaFoldDB" id="W9S8B8"/>
<evidence type="ECO:0000313" key="2">
    <source>
        <dbReference type="EMBL" id="EXB94099.1"/>
    </source>
</evidence>
<evidence type="ECO:0000256" key="1">
    <source>
        <dbReference type="SAM" id="MobiDB-lite"/>
    </source>
</evidence>
<proteinExistence type="predicted"/>
<feature type="region of interest" description="Disordered" evidence="1">
    <location>
        <begin position="1"/>
        <end position="41"/>
    </location>
</feature>
<organism evidence="2 3">
    <name type="scientific">Morus notabilis</name>
    <dbReference type="NCBI Taxonomy" id="981085"/>
    <lineage>
        <taxon>Eukaryota</taxon>
        <taxon>Viridiplantae</taxon>
        <taxon>Streptophyta</taxon>
        <taxon>Embryophyta</taxon>
        <taxon>Tracheophyta</taxon>
        <taxon>Spermatophyta</taxon>
        <taxon>Magnoliopsida</taxon>
        <taxon>eudicotyledons</taxon>
        <taxon>Gunneridae</taxon>
        <taxon>Pentapetalae</taxon>
        <taxon>rosids</taxon>
        <taxon>fabids</taxon>
        <taxon>Rosales</taxon>
        <taxon>Moraceae</taxon>
        <taxon>Moreae</taxon>
        <taxon>Morus</taxon>
    </lineage>
</organism>